<dbReference type="STRING" id="4999.A0A1Y1UJM7"/>
<evidence type="ECO:0000313" key="6">
    <source>
        <dbReference type="Proteomes" id="UP000193218"/>
    </source>
</evidence>
<evidence type="ECO:0000256" key="2">
    <source>
        <dbReference type="ARBA" id="ARBA00022980"/>
    </source>
</evidence>
<evidence type="ECO:0000256" key="3">
    <source>
        <dbReference type="ARBA" id="ARBA00023274"/>
    </source>
</evidence>
<dbReference type="GO" id="GO:0003735">
    <property type="term" value="F:structural constituent of ribosome"/>
    <property type="evidence" value="ECO:0007669"/>
    <property type="project" value="InterPro"/>
</dbReference>
<dbReference type="Pfam" id="PF01165">
    <property type="entry name" value="Ribosomal_S21"/>
    <property type="match status" value="1"/>
</dbReference>
<accession>A0A1Y1UJM7</accession>
<feature type="compositionally biased region" description="Low complexity" evidence="4">
    <location>
        <begin position="52"/>
        <end position="83"/>
    </location>
</feature>
<sequence length="195" mass="21598">MASVIRNTLSGPSRLLGATRILTARPVAISYLPPLSRPFSTSPRHLAPTPTGANSAQASSSSSSTSSRSGSGAPPPGSGSVPGFKFDIPSARKARNADPDAWWKALSRPRESGFVNTKFTSRSVPVRGVGKVRPAMRSLDRLIKQTNMKKHFRNQEYFEPPTAKRRRLRTQRHMRRFAAMVREKVKEVNLFTQRK</sequence>
<reference evidence="5 6" key="1">
    <citation type="submission" date="2017-03" db="EMBL/GenBank/DDBJ databases">
        <title>Widespread Adenine N6-methylation of Active Genes in Fungi.</title>
        <authorList>
            <consortium name="DOE Joint Genome Institute"/>
            <person name="Mondo S.J."/>
            <person name="Dannebaum R.O."/>
            <person name="Kuo R.C."/>
            <person name="Louie K.B."/>
            <person name="Bewick A.J."/>
            <person name="Labutti K."/>
            <person name="Haridas S."/>
            <person name="Kuo A."/>
            <person name="Salamov A."/>
            <person name="Ahrendt S.R."/>
            <person name="Lau R."/>
            <person name="Bowen B.P."/>
            <person name="Lipzen A."/>
            <person name="Sullivan W."/>
            <person name="Andreopoulos W.B."/>
            <person name="Clum A."/>
            <person name="Lindquist E."/>
            <person name="Daum C."/>
            <person name="Northen T.R."/>
            <person name="Ramamoorthy G."/>
            <person name="Schmitz R.J."/>
            <person name="Gryganskyi A."/>
            <person name="Culley D."/>
            <person name="Magnuson J."/>
            <person name="James T.Y."/>
            <person name="O'Malley M.A."/>
            <person name="Stajich J.E."/>
            <person name="Spatafora J.W."/>
            <person name="Visel A."/>
            <person name="Grigoriev I.V."/>
        </authorList>
    </citation>
    <scope>NUCLEOTIDE SEQUENCE [LARGE SCALE GENOMIC DNA]</scope>
    <source>
        <strain evidence="5 6">NRRL Y-17943</strain>
    </source>
</reference>
<evidence type="ECO:0000256" key="4">
    <source>
        <dbReference type="SAM" id="MobiDB-lite"/>
    </source>
</evidence>
<comment type="caution">
    <text evidence="5">The sequence shown here is derived from an EMBL/GenBank/DDBJ whole genome shotgun (WGS) entry which is preliminary data.</text>
</comment>
<proteinExistence type="inferred from homology"/>
<keyword evidence="6" id="KW-1185">Reference proteome</keyword>
<feature type="region of interest" description="Disordered" evidence="4">
    <location>
        <begin position="38"/>
        <end position="87"/>
    </location>
</feature>
<dbReference type="Proteomes" id="UP000193218">
    <property type="component" value="Unassembled WGS sequence"/>
</dbReference>
<gene>
    <name evidence="5" type="ORF">BD324DRAFT_649647</name>
</gene>
<dbReference type="RefSeq" id="XP_021872192.1">
    <property type="nucleotide sequence ID" value="XM_022018030.1"/>
</dbReference>
<dbReference type="EMBL" id="NBSH01000004">
    <property type="protein sequence ID" value="ORX38270.1"/>
    <property type="molecule type" value="Genomic_DNA"/>
</dbReference>
<keyword evidence="2" id="KW-0689">Ribosomal protein</keyword>
<dbReference type="AlphaFoldDB" id="A0A1Y1UJM7"/>
<comment type="similarity">
    <text evidence="1">Belongs to the bacterial ribosomal protein bS21 family.</text>
</comment>
<keyword evidence="3" id="KW-0687">Ribonucleoprotein</keyword>
<evidence type="ECO:0000256" key="1">
    <source>
        <dbReference type="ARBA" id="ARBA00006640"/>
    </source>
</evidence>
<dbReference type="GeneID" id="33559839"/>
<evidence type="ECO:0000313" key="5">
    <source>
        <dbReference type="EMBL" id="ORX38270.1"/>
    </source>
</evidence>
<organism evidence="5 6">
    <name type="scientific">Kockovaella imperatae</name>
    <dbReference type="NCBI Taxonomy" id="4999"/>
    <lineage>
        <taxon>Eukaryota</taxon>
        <taxon>Fungi</taxon>
        <taxon>Dikarya</taxon>
        <taxon>Basidiomycota</taxon>
        <taxon>Agaricomycotina</taxon>
        <taxon>Tremellomycetes</taxon>
        <taxon>Tremellales</taxon>
        <taxon>Cuniculitremaceae</taxon>
        <taxon>Kockovaella</taxon>
    </lineage>
</organism>
<dbReference type="GO" id="GO:0005840">
    <property type="term" value="C:ribosome"/>
    <property type="evidence" value="ECO:0007669"/>
    <property type="project" value="UniProtKB-KW"/>
</dbReference>
<name>A0A1Y1UJM7_9TREE</name>
<dbReference type="InterPro" id="IPR001911">
    <property type="entry name" value="Ribosomal_bS21"/>
</dbReference>
<protein>
    <submittedName>
        <fullName evidence="5">Uncharacterized protein</fullName>
    </submittedName>
</protein>
<dbReference type="GO" id="GO:0006412">
    <property type="term" value="P:translation"/>
    <property type="evidence" value="ECO:0007669"/>
    <property type="project" value="InterPro"/>
</dbReference>
<dbReference type="OrthoDB" id="2501249at2759"/>
<dbReference type="InParanoid" id="A0A1Y1UJM7"/>
<dbReference type="GO" id="GO:1990904">
    <property type="term" value="C:ribonucleoprotein complex"/>
    <property type="evidence" value="ECO:0007669"/>
    <property type="project" value="UniProtKB-KW"/>
</dbReference>